<sequence length="78" mass="8452">MGDSRTSITYQRLASTFDTFLESPEVEIAAIPVVRPESVSKGNSGDIQVPLQELVYGGKEAGVETSDSLLDRHNELLS</sequence>
<accession>A0A9Q3J7E2</accession>
<organism evidence="1 2">
    <name type="scientific">Austropuccinia psidii MF-1</name>
    <dbReference type="NCBI Taxonomy" id="1389203"/>
    <lineage>
        <taxon>Eukaryota</taxon>
        <taxon>Fungi</taxon>
        <taxon>Dikarya</taxon>
        <taxon>Basidiomycota</taxon>
        <taxon>Pucciniomycotina</taxon>
        <taxon>Pucciniomycetes</taxon>
        <taxon>Pucciniales</taxon>
        <taxon>Sphaerophragmiaceae</taxon>
        <taxon>Austropuccinia</taxon>
    </lineage>
</organism>
<comment type="caution">
    <text evidence="1">The sequence shown here is derived from an EMBL/GenBank/DDBJ whole genome shotgun (WGS) entry which is preliminary data.</text>
</comment>
<evidence type="ECO:0000313" key="1">
    <source>
        <dbReference type="EMBL" id="MBW0556919.1"/>
    </source>
</evidence>
<reference evidence="1" key="1">
    <citation type="submission" date="2021-03" db="EMBL/GenBank/DDBJ databases">
        <title>Draft genome sequence of rust myrtle Austropuccinia psidii MF-1, a brazilian biotype.</title>
        <authorList>
            <person name="Quecine M.C."/>
            <person name="Pachon D.M.R."/>
            <person name="Bonatelli M.L."/>
            <person name="Correr F.H."/>
            <person name="Franceschini L.M."/>
            <person name="Leite T.F."/>
            <person name="Margarido G.R.A."/>
            <person name="Almeida C.A."/>
            <person name="Ferrarezi J.A."/>
            <person name="Labate C.A."/>
        </authorList>
    </citation>
    <scope>NUCLEOTIDE SEQUENCE</scope>
    <source>
        <strain evidence="1">MF-1</strain>
    </source>
</reference>
<dbReference type="EMBL" id="AVOT02064534">
    <property type="protein sequence ID" value="MBW0556919.1"/>
    <property type="molecule type" value="Genomic_DNA"/>
</dbReference>
<dbReference type="AlphaFoldDB" id="A0A9Q3J7E2"/>
<proteinExistence type="predicted"/>
<dbReference type="Proteomes" id="UP000765509">
    <property type="component" value="Unassembled WGS sequence"/>
</dbReference>
<name>A0A9Q3J7E2_9BASI</name>
<protein>
    <submittedName>
        <fullName evidence="1">Uncharacterized protein</fullName>
    </submittedName>
</protein>
<evidence type="ECO:0000313" key="2">
    <source>
        <dbReference type="Proteomes" id="UP000765509"/>
    </source>
</evidence>
<gene>
    <name evidence="1" type="ORF">O181_096634</name>
</gene>
<keyword evidence="2" id="KW-1185">Reference proteome</keyword>